<accession>A0ABD5P5T8</accession>
<evidence type="ECO:0000313" key="1">
    <source>
        <dbReference type="EMBL" id="MFC4249303.1"/>
    </source>
</evidence>
<reference evidence="1 2" key="1">
    <citation type="journal article" date="2014" name="Int. J. Syst. Evol. Microbiol.">
        <title>Complete genome sequence of Corynebacterium casei LMG S-19264T (=DSM 44701T), isolated from a smear-ripened cheese.</title>
        <authorList>
            <consortium name="US DOE Joint Genome Institute (JGI-PGF)"/>
            <person name="Walter F."/>
            <person name="Albersmeier A."/>
            <person name="Kalinowski J."/>
            <person name="Ruckert C."/>
        </authorList>
    </citation>
    <scope>NUCLEOTIDE SEQUENCE [LARGE SCALE GENOMIC DNA]</scope>
    <source>
        <strain evidence="1 2">IBRC-M 10912</strain>
    </source>
</reference>
<organism evidence="1 2">
    <name type="scientific">Natribaculum luteum</name>
    <dbReference type="NCBI Taxonomy" id="1586232"/>
    <lineage>
        <taxon>Archaea</taxon>
        <taxon>Methanobacteriati</taxon>
        <taxon>Methanobacteriota</taxon>
        <taxon>Stenosarchaea group</taxon>
        <taxon>Halobacteria</taxon>
        <taxon>Halobacteriales</taxon>
        <taxon>Natrialbaceae</taxon>
        <taxon>Natribaculum</taxon>
    </lineage>
</organism>
<dbReference type="Proteomes" id="UP001595821">
    <property type="component" value="Unassembled WGS sequence"/>
</dbReference>
<sequence>MTVGWLLSNRRSVADFDCLEAKTYDAFGTTVDRRSAAAVNPEPA</sequence>
<dbReference type="AlphaFoldDB" id="A0ABD5P5T8"/>
<dbReference type="RefSeq" id="WP_265781476.1">
    <property type="nucleotide sequence ID" value="NZ_CP095397.1"/>
</dbReference>
<name>A0ABD5P5T8_9EURY</name>
<dbReference type="GeneID" id="76530280"/>
<protein>
    <submittedName>
        <fullName evidence="1">Uncharacterized protein</fullName>
    </submittedName>
</protein>
<dbReference type="EMBL" id="JBHSDJ010000132">
    <property type="protein sequence ID" value="MFC4249303.1"/>
    <property type="molecule type" value="Genomic_DNA"/>
</dbReference>
<comment type="caution">
    <text evidence="1">The sequence shown here is derived from an EMBL/GenBank/DDBJ whole genome shotgun (WGS) entry which is preliminary data.</text>
</comment>
<proteinExistence type="predicted"/>
<evidence type="ECO:0000313" key="2">
    <source>
        <dbReference type="Proteomes" id="UP001595821"/>
    </source>
</evidence>
<gene>
    <name evidence="1" type="ORF">ACFOZ7_20625</name>
</gene>